<evidence type="ECO:0000313" key="2">
    <source>
        <dbReference type="EMBL" id="ABM61533.1"/>
    </source>
</evidence>
<dbReference type="NCBIfam" id="NF047752">
    <property type="entry name" value="MntA_antitoxin"/>
    <property type="match status" value="1"/>
</dbReference>
<reference evidence="3" key="1">
    <citation type="submission" date="2006-12" db="EMBL/GenBank/DDBJ databases">
        <title>Complete sequence of Halorhodospira halophila SL1.</title>
        <authorList>
            <consortium name="US DOE Joint Genome Institute"/>
            <person name="Copeland A."/>
            <person name="Lucas S."/>
            <person name="Lapidus A."/>
            <person name="Barry K."/>
            <person name="Detter J.C."/>
            <person name="Glavina del Rio T."/>
            <person name="Hammon N."/>
            <person name="Israni S."/>
            <person name="Dalin E."/>
            <person name="Tice H."/>
            <person name="Pitluck S."/>
            <person name="Saunders E."/>
            <person name="Brettin T."/>
            <person name="Bruce D."/>
            <person name="Han C."/>
            <person name="Tapia R."/>
            <person name="Schmutz J."/>
            <person name="Larimer F."/>
            <person name="Land M."/>
            <person name="Hauser L."/>
            <person name="Kyrpides N."/>
            <person name="Mikhailova N."/>
            <person name="Hoff W."/>
            <person name="Richardson P."/>
        </authorList>
    </citation>
    <scope>NUCLEOTIDE SEQUENCE [LARGE SCALE GENOMIC DNA]</scope>
    <source>
        <strain evidence="3">DSM 244 / SL1</strain>
    </source>
</reference>
<dbReference type="AlphaFoldDB" id="A1WV21"/>
<dbReference type="CDD" id="cd05403">
    <property type="entry name" value="NT_KNTase_like"/>
    <property type="match status" value="1"/>
</dbReference>
<dbReference type="Gene3D" id="3.30.460.10">
    <property type="entry name" value="Beta Polymerase, domain 2"/>
    <property type="match status" value="1"/>
</dbReference>
<dbReference type="SUPFAM" id="SSF81301">
    <property type="entry name" value="Nucleotidyltransferase"/>
    <property type="match status" value="1"/>
</dbReference>
<evidence type="ECO:0000259" key="1">
    <source>
        <dbReference type="Pfam" id="PF18765"/>
    </source>
</evidence>
<keyword evidence="3" id="KW-1185">Reference proteome</keyword>
<proteinExistence type="predicted"/>
<feature type="domain" description="Polymerase beta nucleotidyltransferase" evidence="1">
    <location>
        <begin position="15"/>
        <end position="90"/>
    </location>
</feature>
<dbReference type="eggNOG" id="COG1669">
    <property type="taxonomic scope" value="Bacteria"/>
</dbReference>
<accession>A1WV21</accession>
<dbReference type="KEGG" id="hha:Hhal_0755"/>
<protein>
    <submittedName>
        <fullName evidence="2">DNA polymerase, beta domain protein region</fullName>
    </submittedName>
</protein>
<gene>
    <name evidence="2" type="ordered locus">Hhal_0755</name>
</gene>
<dbReference type="Proteomes" id="UP000000647">
    <property type="component" value="Chromosome"/>
</dbReference>
<organism evidence="2 3">
    <name type="scientific">Halorhodospira halophila (strain DSM 244 / SL1)</name>
    <name type="common">Ectothiorhodospira halophila (strain DSM 244 / SL1)</name>
    <dbReference type="NCBI Taxonomy" id="349124"/>
    <lineage>
        <taxon>Bacteria</taxon>
        <taxon>Pseudomonadati</taxon>
        <taxon>Pseudomonadota</taxon>
        <taxon>Gammaproteobacteria</taxon>
        <taxon>Chromatiales</taxon>
        <taxon>Ectothiorhodospiraceae</taxon>
        <taxon>Halorhodospira</taxon>
    </lineage>
</organism>
<evidence type="ECO:0000313" key="3">
    <source>
        <dbReference type="Proteomes" id="UP000000647"/>
    </source>
</evidence>
<sequence>MEQTPQHPQLHSVSQRLAEDEDILVGLAFGSMVNGTATPESDLDVGVLCAGPLPAEKRRALIHDLGQCLGRPVDLVDLRTAGVPVRRQALPRAAWQHCWTKGDRLPQPLLAEAMRVRSTRLSG</sequence>
<name>A1WV21_HALHL</name>
<dbReference type="Pfam" id="PF18765">
    <property type="entry name" value="Polbeta"/>
    <property type="match status" value="1"/>
</dbReference>
<dbReference type="RefSeq" id="WP_011813556.1">
    <property type="nucleotide sequence ID" value="NC_008789.1"/>
</dbReference>
<dbReference type="HOGENOM" id="CLU_2012056_0_0_6"/>
<dbReference type="InterPro" id="IPR041633">
    <property type="entry name" value="Polbeta"/>
</dbReference>
<reference evidence="2 3" key="2">
    <citation type="journal article" date="2013" name="Stand. Genomic Sci.">
        <title>Complete genome sequence of Halorhodospira halophila SL1.</title>
        <authorList>
            <person name="Challacombe J.F."/>
            <person name="Majid S."/>
            <person name="Deole R."/>
            <person name="Brettin T.S."/>
            <person name="Bruce D."/>
            <person name="Delano S.F."/>
            <person name="Detter J.C."/>
            <person name="Gleasner C.D."/>
            <person name="Han C.S."/>
            <person name="Misra M."/>
            <person name="Reitenga K.G."/>
            <person name="Mikhailova N."/>
            <person name="Woyke T."/>
            <person name="Pitluck S."/>
            <person name="Nolan M."/>
            <person name="Land M.L."/>
            <person name="Saunders E."/>
            <person name="Tapia R."/>
            <person name="Lapidus A."/>
            <person name="Ivanova N."/>
            <person name="Hoff W.D."/>
        </authorList>
    </citation>
    <scope>NUCLEOTIDE SEQUENCE [LARGE SCALE GENOMIC DNA]</scope>
    <source>
        <strain evidence="3">DSM 244 / SL1</strain>
    </source>
</reference>
<dbReference type="OrthoDB" id="9793109at2"/>
<dbReference type="EMBL" id="CP000544">
    <property type="protein sequence ID" value="ABM61533.1"/>
    <property type="molecule type" value="Genomic_DNA"/>
</dbReference>
<dbReference type="InterPro" id="IPR043519">
    <property type="entry name" value="NT_sf"/>
</dbReference>